<accession>A0A0E0CNM7</accession>
<dbReference type="AlphaFoldDB" id="A0A0E0CNM7"/>
<dbReference type="Gramene" id="OMERI02G24180.1">
    <property type="protein sequence ID" value="OMERI02G24180.1"/>
    <property type="gene ID" value="OMERI02G24180"/>
</dbReference>
<reference evidence="1" key="2">
    <citation type="submission" date="2018-05" db="EMBL/GenBank/DDBJ databases">
        <title>OmerRS3 (Oryza meridionalis Reference Sequence Version 3).</title>
        <authorList>
            <person name="Zhang J."/>
            <person name="Kudrna D."/>
            <person name="Lee S."/>
            <person name="Talag J."/>
            <person name="Welchert J."/>
            <person name="Wing R.A."/>
        </authorList>
    </citation>
    <scope>NUCLEOTIDE SEQUENCE [LARGE SCALE GENOMIC DNA]</scope>
    <source>
        <strain evidence="1">cv. OR44</strain>
    </source>
</reference>
<name>A0A0E0CNM7_9ORYZ</name>
<protein>
    <submittedName>
        <fullName evidence="1">Uncharacterized protein</fullName>
    </submittedName>
</protein>
<keyword evidence="2" id="KW-1185">Reference proteome</keyword>
<evidence type="ECO:0000313" key="2">
    <source>
        <dbReference type="Proteomes" id="UP000008021"/>
    </source>
</evidence>
<proteinExistence type="predicted"/>
<sequence length="122" mass="12311">MVRGCATSGGGMPMMARGCVASGGRRQVQHVEVSDGVEAGEVQPVSMGGWPVGGVGAVESMRWQSCPLPLVGLPGKNPVVVSLRPRRTAAAVLSSVFSLETSSLKPLANLLSASRAVGAGAI</sequence>
<dbReference type="Proteomes" id="UP000008021">
    <property type="component" value="Chromosome 2"/>
</dbReference>
<reference evidence="1" key="1">
    <citation type="submission" date="2015-04" db="UniProtKB">
        <authorList>
            <consortium name="EnsemblPlants"/>
        </authorList>
    </citation>
    <scope>IDENTIFICATION</scope>
</reference>
<dbReference type="EnsemblPlants" id="OMERI02G24180.1">
    <property type="protein sequence ID" value="OMERI02G24180.1"/>
    <property type="gene ID" value="OMERI02G24180"/>
</dbReference>
<organism evidence="1">
    <name type="scientific">Oryza meridionalis</name>
    <dbReference type="NCBI Taxonomy" id="40149"/>
    <lineage>
        <taxon>Eukaryota</taxon>
        <taxon>Viridiplantae</taxon>
        <taxon>Streptophyta</taxon>
        <taxon>Embryophyta</taxon>
        <taxon>Tracheophyta</taxon>
        <taxon>Spermatophyta</taxon>
        <taxon>Magnoliopsida</taxon>
        <taxon>Liliopsida</taxon>
        <taxon>Poales</taxon>
        <taxon>Poaceae</taxon>
        <taxon>BOP clade</taxon>
        <taxon>Oryzoideae</taxon>
        <taxon>Oryzeae</taxon>
        <taxon>Oryzinae</taxon>
        <taxon>Oryza</taxon>
    </lineage>
</organism>
<dbReference type="HOGENOM" id="CLU_2030432_0_0_1"/>
<evidence type="ECO:0000313" key="1">
    <source>
        <dbReference type="EnsemblPlants" id="OMERI02G24180.1"/>
    </source>
</evidence>